<dbReference type="Proteomes" id="UP000298663">
    <property type="component" value="Unassembled WGS sequence"/>
</dbReference>
<protein>
    <submittedName>
        <fullName evidence="2">Uncharacterized protein</fullName>
    </submittedName>
</protein>
<sequence>MWLFGSRRIHQARPFVHGWSRALGGSAVSVLRGNRRRISREQRRRSRRRNHSKSLPRSRRGEEAPREQRGDVSYWPHLRLPLVLQPTLATHGRWEMTSGVQRYSTGYCRFVWNEICSYRIINYSV</sequence>
<evidence type="ECO:0000313" key="2">
    <source>
        <dbReference type="EMBL" id="TKR60576.1"/>
    </source>
</evidence>
<dbReference type="EMBL" id="AZBU02000011">
    <property type="protein sequence ID" value="TKR60576.1"/>
    <property type="molecule type" value="Genomic_DNA"/>
</dbReference>
<dbReference type="AlphaFoldDB" id="A0A4U5LWK6"/>
<keyword evidence="3" id="KW-1185">Reference proteome</keyword>
<evidence type="ECO:0000313" key="3">
    <source>
        <dbReference type="Proteomes" id="UP000298663"/>
    </source>
</evidence>
<reference evidence="2 3" key="2">
    <citation type="journal article" date="2019" name="G3 (Bethesda)">
        <title>Hybrid Assembly of the Genome of the Entomopathogenic Nematode Steinernema carpocapsae Identifies the X-Chromosome.</title>
        <authorList>
            <person name="Serra L."/>
            <person name="Macchietto M."/>
            <person name="Macias-Munoz A."/>
            <person name="McGill C.J."/>
            <person name="Rodriguez I.M."/>
            <person name="Rodriguez B."/>
            <person name="Murad R."/>
            <person name="Mortazavi A."/>
        </authorList>
    </citation>
    <scope>NUCLEOTIDE SEQUENCE [LARGE SCALE GENOMIC DNA]</scope>
    <source>
        <strain evidence="2 3">ALL</strain>
    </source>
</reference>
<feature type="compositionally biased region" description="Basic residues" evidence="1">
    <location>
        <begin position="34"/>
        <end position="58"/>
    </location>
</feature>
<gene>
    <name evidence="2" type="ORF">L596_027803</name>
</gene>
<proteinExistence type="predicted"/>
<comment type="caution">
    <text evidence="2">The sequence shown here is derived from an EMBL/GenBank/DDBJ whole genome shotgun (WGS) entry which is preliminary data.</text>
</comment>
<reference evidence="2 3" key="1">
    <citation type="journal article" date="2015" name="Genome Biol.">
        <title>Comparative genomics of Steinernema reveals deeply conserved gene regulatory networks.</title>
        <authorList>
            <person name="Dillman A.R."/>
            <person name="Macchietto M."/>
            <person name="Porter C.F."/>
            <person name="Rogers A."/>
            <person name="Williams B."/>
            <person name="Antoshechkin I."/>
            <person name="Lee M.M."/>
            <person name="Goodwin Z."/>
            <person name="Lu X."/>
            <person name="Lewis E.E."/>
            <person name="Goodrich-Blair H."/>
            <person name="Stock S.P."/>
            <person name="Adams B.J."/>
            <person name="Sternberg P.W."/>
            <person name="Mortazavi A."/>
        </authorList>
    </citation>
    <scope>NUCLEOTIDE SEQUENCE [LARGE SCALE GENOMIC DNA]</scope>
    <source>
        <strain evidence="2 3">ALL</strain>
    </source>
</reference>
<organism evidence="2 3">
    <name type="scientific">Steinernema carpocapsae</name>
    <name type="common">Entomopathogenic nematode</name>
    <dbReference type="NCBI Taxonomy" id="34508"/>
    <lineage>
        <taxon>Eukaryota</taxon>
        <taxon>Metazoa</taxon>
        <taxon>Ecdysozoa</taxon>
        <taxon>Nematoda</taxon>
        <taxon>Chromadorea</taxon>
        <taxon>Rhabditida</taxon>
        <taxon>Tylenchina</taxon>
        <taxon>Panagrolaimomorpha</taxon>
        <taxon>Strongyloidoidea</taxon>
        <taxon>Steinernematidae</taxon>
        <taxon>Steinernema</taxon>
    </lineage>
</organism>
<feature type="compositionally biased region" description="Basic and acidic residues" evidence="1">
    <location>
        <begin position="59"/>
        <end position="69"/>
    </location>
</feature>
<accession>A0A4U5LWK6</accession>
<name>A0A4U5LWK6_STECR</name>
<evidence type="ECO:0000256" key="1">
    <source>
        <dbReference type="SAM" id="MobiDB-lite"/>
    </source>
</evidence>
<feature type="region of interest" description="Disordered" evidence="1">
    <location>
        <begin position="34"/>
        <end position="69"/>
    </location>
</feature>